<comment type="similarity">
    <text evidence="2 9">Belongs to the ETS family.</text>
</comment>
<dbReference type="EMBL" id="JAHRIQ010023543">
    <property type="protein sequence ID" value="MEQ2228169.1"/>
    <property type="molecule type" value="Genomic_DNA"/>
</dbReference>
<protein>
    <submittedName>
        <fullName evidence="12">ETS- transcription factor Elf-2</fullName>
    </submittedName>
</protein>
<evidence type="ECO:0000256" key="7">
    <source>
        <dbReference type="ARBA" id="ARBA00023163"/>
    </source>
</evidence>
<dbReference type="InterPro" id="IPR022084">
    <property type="entry name" value="TF_Elf_N"/>
</dbReference>
<evidence type="ECO:0000256" key="4">
    <source>
        <dbReference type="ARBA" id="ARBA00023015"/>
    </source>
</evidence>
<feature type="region of interest" description="Disordered" evidence="10">
    <location>
        <begin position="170"/>
        <end position="234"/>
    </location>
</feature>
<evidence type="ECO:0000313" key="13">
    <source>
        <dbReference type="Proteomes" id="UP001482620"/>
    </source>
</evidence>
<dbReference type="Proteomes" id="UP001482620">
    <property type="component" value="Unassembled WGS sequence"/>
</dbReference>
<feature type="region of interest" description="Disordered" evidence="10">
    <location>
        <begin position="336"/>
        <end position="379"/>
    </location>
</feature>
<organism evidence="12 13">
    <name type="scientific">Ilyodon furcidens</name>
    <name type="common">goldbreast splitfin</name>
    <dbReference type="NCBI Taxonomy" id="33524"/>
    <lineage>
        <taxon>Eukaryota</taxon>
        <taxon>Metazoa</taxon>
        <taxon>Chordata</taxon>
        <taxon>Craniata</taxon>
        <taxon>Vertebrata</taxon>
        <taxon>Euteleostomi</taxon>
        <taxon>Actinopterygii</taxon>
        <taxon>Neopterygii</taxon>
        <taxon>Teleostei</taxon>
        <taxon>Neoteleostei</taxon>
        <taxon>Acanthomorphata</taxon>
        <taxon>Ovalentaria</taxon>
        <taxon>Atherinomorphae</taxon>
        <taxon>Cyprinodontiformes</taxon>
        <taxon>Goodeidae</taxon>
        <taxon>Ilyodon</taxon>
    </lineage>
</organism>
<feature type="compositionally biased region" description="Basic residues" evidence="10">
    <location>
        <begin position="201"/>
        <end position="210"/>
    </location>
</feature>
<feature type="compositionally biased region" description="Acidic residues" evidence="10">
    <location>
        <begin position="170"/>
        <end position="197"/>
    </location>
</feature>
<dbReference type="InterPro" id="IPR036390">
    <property type="entry name" value="WH_DNA-bd_sf"/>
</dbReference>
<evidence type="ECO:0000256" key="2">
    <source>
        <dbReference type="ARBA" id="ARBA00005562"/>
    </source>
</evidence>
<dbReference type="SMART" id="SM00413">
    <property type="entry name" value="ETS"/>
    <property type="match status" value="1"/>
</dbReference>
<dbReference type="InterPro" id="IPR046328">
    <property type="entry name" value="ETS_fam"/>
</dbReference>
<keyword evidence="13" id="KW-1185">Reference proteome</keyword>
<evidence type="ECO:0000256" key="3">
    <source>
        <dbReference type="ARBA" id="ARBA00022553"/>
    </source>
</evidence>
<feature type="compositionally biased region" description="Polar residues" evidence="10">
    <location>
        <begin position="211"/>
        <end position="221"/>
    </location>
</feature>
<keyword evidence="5 9" id="KW-0238">DNA-binding</keyword>
<sequence length="430" mass="47770">MTSVVLVDTGGTMVEYVTAEEDLQQEAVYEADVELEGEVEDECEAEEVCEELEEIEEADEDPAVVVEEVPTASLVDEQGYSAQVVVYGDEAYVMQEVETEGEGVEASGYSSVHCSDKTIEAAEALLHMDSPSSLREDRSPEDFTPQSEAAPDFLHAAMRPDVIAETEVEITTEDCCEEDEEEEEEMVTSLEEPEPDNEPVRRKRAGRKTKTPQSSISNGTPELSFKKKPREGKSGSTTYLWEFLLDLLQDKNTCPRYIKWTQREKGIFKLVDSKAVSKLWGKHKNKPDMNYETMGRALRYYYQRGILAKVEGQRLVYQFKDMPKNIVIIDEDKADVSSPDDLMSSESQSYERVPLPSARLLQNSEQSSPRRPNILRGSNRPVVVPAPAAAVSRSALMAAAPRIVTVSAASDVSQTMSQIPTATAPRSDAC</sequence>
<feature type="region of interest" description="Disordered" evidence="10">
    <location>
        <begin position="131"/>
        <end position="155"/>
    </location>
</feature>
<dbReference type="PANTHER" id="PTHR11849:SF10">
    <property type="entry name" value="ETS-RELATED TRANSCRIPTION FACTOR ELF-2"/>
    <property type="match status" value="1"/>
</dbReference>
<reference evidence="12 13" key="1">
    <citation type="submission" date="2021-06" db="EMBL/GenBank/DDBJ databases">
        <authorList>
            <person name="Palmer J.M."/>
        </authorList>
    </citation>
    <scope>NUCLEOTIDE SEQUENCE [LARGE SCALE GENOMIC DNA]</scope>
    <source>
        <strain evidence="13">if_2019</strain>
        <tissue evidence="12">Muscle</tissue>
    </source>
</reference>
<feature type="domain" description="ETS" evidence="11">
    <location>
        <begin position="238"/>
        <end position="320"/>
    </location>
</feature>
<dbReference type="PROSITE" id="PS50061">
    <property type="entry name" value="ETS_DOMAIN_3"/>
    <property type="match status" value="1"/>
</dbReference>
<keyword evidence="8 9" id="KW-0539">Nucleus</keyword>
<comment type="caution">
    <text evidence="12">The sequence shown here is derived from an EMBL/GenBank/DDBJ whole genome shotgun (WGS) entry which is preliminary data.</text>
</comment>
<evidence type="ECO:0000256" key="8">
    <source>
        <dbReference type="ARBA" id="ARBA00023242"/>
    </source>
</evidence>
<dbReference type="Pfam" id="PF00178">
    <property type="entry name" value="Ets"/>
    <property type="match status" value="1"/>
</dbReference>
<feature type="compositionally biased region" description="Polar residues" evidence="10">
    <location>
        <begin position="360"/>
        <end position="370"/>
    </location>
</feature>
<feature type="region of interest" description="Disordered" evidence="10">
    <location>
        <begin position="410"/>
        <end position="430"/>
    </location>
</feature>
<keyword evidence="3" id="KW-0597">Phosphoprotein</keyword>
<dbReference type="InterPro" id="IPR036388">
    <property type="entry name" value="WH-like_DNA-bd_sf"/>
</dbReference>
<name>A0ABV0T5S0_9TELE</name>
<evidence type="ECO:0000256" key="1">
    <source>
        <dbReference type="ARBA" id="ARBA00004123"/>
    </source>
</evidence>
<evidence type="ECO:0000256" key="10">
    <source>
        <dbReference type="SAM" id="MobiDB-lite"/>
    </source>
</evidence>
<dbReference type="SUPFAM" id="SSF46785">
    <property type="entry name" value="Winged helix' DNA-binding domain"/>
    <property type="match status" value="1"/>
</dbReference>
<gene>
    <name evidence="12" type="primary">ELF2</name>
    <name evidence="12" type="ORF">ILYODFUR_006153</name>
</gene>
<dbReference type="Pfam" id="PF12310">
    <property type="entry name" value="Elf-1_N"/>
    <property type="match status" value="1"/>
</dbReference>
<feature type="compositionally biased region" description="Polar residues" evidence="10">
    <location>
        <begin position="410"/>
        <end position="421"/>
    </location>
</feature>
<evidence type="ECO:0000256" key="5">
    <source>
        <dbReference type="ARBA" id="ARBA00023125"/>
    </source>
</evidence>
<dbReference type="PROSITE" id="PS00346">
    <property type="entry name" value="ETS_DOMAIN_2"/>
    <property type="match status" value="1"/>
</dbReference>
<accession>A0ABV0T5S0</accession>
<evidence type="ECO:0000313" key="12">
    <source>
        <dbReference type="EMBL" id="MEQ2228169.1"/>
    </source>
</evidence>
<keyword evidence="4" id="KW-0805">Transcription regulation</keyword>
<proteinExistence type="inferred from homology"/>
<dbReference type="PRINTS" id="PR00454">
    <property type="entry name" value="ETSDOMAIN"/>
</dbReference>
<dbReference type="PROSITE" id="PS00345">
    <property type="entry name" value="ETS_DOMAIN_1"/>
    <property type="match status" value="1"/>
</dbReference>
<evidence type="ECO:0000256" key="9">
    <source>
        <dbReference type="RuleBase" id="RU004019"/>
    </source>
</evidence>
<keyword evidence="6" id="KW-0010">Activator</keyword>
<keyword evidence="7" id="KW-0804">Transcription</keyword>
<comment type="subcellular location">
    <subcellularLocation>
        <location evidence="1 9">Nucleus</location>
    </subcellularLocation>
</comment>
<dbReference type="Gene3D" id="1.10.10.10">
    <property type="entry name" value="Winged helix-like DNA-binding domain superfamily/Winged helix DNA-binding domain"/>
    <property type="match status" value="1"/>
</dbReference>
<evidence type="ECO:0000256" key="6">
    <source>
        <dbReference type="ARBA" id="ARBA00023159"/>
    </source>
</evidence>
<dbReference type="InterPro" id="IPR000418">
    <property type="entry name" value="Ets_dom"/>
</dbReference>
<evidence type="ECO:0000259" key="11">
    <source>
        <dbReference type="PROSITE" id="PS50061"/>
    </source>
</evidence>
<dbReference type="PANTHER" id="PTHR11849">
    <property type="entry name" value="ETS"/>
    <property type="match status" value="1"/>
</dbReference>